<name>A0A7K0DR82_9NOCA</name>
<keyword evidence="3" id="KW-1185">Reference proteome</keyword>
<protein>
    <recommendedName>
        <fullName evidence="4">PQQ-binding-like beta-propeller repeat protein</fullName>
    </recommendedName>
</protein>
<comment type="caution">
    <text evidence="2">The sequence shown here is derived from an EMBL/GenBank/DDBJ whole genome shotgun (WGS) entry which is preliminary data.</text>
</comment>
<dbReference type="RefSeq" id="WP_227838005.1">
    <property type="nucleotide sequence ID" value="NZ_WEGI01000008.1"/>
</dbReference>
<proteinExistence type="predicted"/>
<keyword evidence="1" id="KW-0812">Transmembrane</keyword>
<keyword evidence="1" id="KW-1133">Transmembrane helix</keyword>
<dbReference type="InterPro" id="IPR011047">
    <property type="entry name" value="Quinoprotein_ADH-like_sf"/>
</dbReference>
<evidence type="ECO:0000256" key="1">
    <source>
        <dbReference type="SAM" id="Phobius"/>
    </source>
</evidence>
<evidence type="ECO:0008006" key="4">
    <source>
        <dbReference type="Google" id="ProtNLM"/>
    </source>
</evidence>
<dbReference type="AlphaFoldDB" id="A0A7K0DR82"/>
<keyword evidence="1" id="KW-0472">Membrane</keyword>
<dbReference type="Proteomes" id="UP000431401">
    <property type="component" value="Unassembled WGS sequence"/>
</dbReference>
<organism evidence="2 3">
    <name type="scientific">Nocardia aurantia</name>
    <dbReference type="NCBI Taxonomy" id="2585199"/>
    <lineage>
        <taxon>Bacteria</taxon>
        <taxon>Bacillati</taxon>
        <taxon>Actinomycetota</taxon>
        <taxon>Actinomycetes</taxon>
        <taxon>Mycobacteriales</taxon>
        <taxon>Nocardiaceae</taxon>
        <taxon>Nocardia</taxon>
    </lineage>
</organism>
<reference evidence="2 3" key="1">
    <citation type="submission" date="2019-10" db="EMBL/GenBank/DDBJ databases">
        <title>Nocardia macrotermitis sp. nov. and Nocardia aurantia sp. nov., isolated from the gut of fungus growing-termite Macrotermes natalensis.</title>
        <authorList>
            <person name="Benndorf R."/>
            <person name="Schwitalla J."/>
            <person name="Martin K."/>
            <person name="De Beer W."/>
            <person name="Kaster A.-K."/>
            <person name="Vollmers J."/>
            <person name="Poulsen M."/>
            <person name="Beemelmanns C."/>
        </authorList>
    </citation>
    <scope>NUCLEOTIDE SEQUENCE [LARGE SCALE GENOMIC DNA]</scope>
    <source>
        <strain evidence="2 3">RB56</strain>
    </source>
</reference>
<evidence type="ECO:0000313" key="3">
    <source>
        <dbReference type="Proteomes" id="UP000431401"/>
    </source>
</evidence>
<sequence>MLVPERRTRADLVAAAVIAVVVVILVVVVWAKSDARGTISEPAGRAAAPAAPIDRLPQSLHELWHAPDGSTDRALAVSGVAITADDGTVTGHDPVTGKQLWKYQRNMPLCGAESQYGAVIATYRDRRGCSQTALLAADTGARRTARSSFMDQRVTFVMDGTYTVAQGPDRLEVWRSDLVRTLEYGYVDAPVNPRTQPRKGCRLLSAASSSTRLAVLERCPDDVADRLTVQNPAPKDSTVPEEYGSHVLTEPGATADGARVIAVSDNRVALYLPGTESTPPEFAVYDASANLIVTHRLTAPLSDRTTVARVGSAFTVFTGNSVIALNTTTFDPMWTAADALGTPTQMAGQLLLPVSDGIAVIDPATGAATSRIPLQRTDYHGELITLAGTGSTVLERRGTELYGVGQS</sequence>
<evidence type="ECO:0000313" key="2">
    <source>
        <dbReference type="EMBL" id="MQY28285.1"/>
    </source>
</evidence>
<dbReference type="SUPFAM" id="SSF50998">
    <property type="entry name" value="Quinoprotein alcohol dehydrogenase-like"/>
    <property type="match status" value="1"/>
</dbReference>
<dbReference type="EMBL" id="WEGI01000008">
    <property type="protein sequence ID" value="MQY28285.1"/>
    <property type="molecule type" value="Genomic_DNA"/>
</dbReference>
<gene>
    <name evidence="2" type="ORF">NRB56_38680</name>
</gene>
<feature type="transmembrane region" description="Helical" evidence="1">
    <location>
        <begin position="12"/>
        <end position="31"/>
    </location>
</feature>
<accession>A0A7K0DR82</accession>